<feature type="transmembrane region" description="Helical" evidence="11">
    <location>
        <begin position="1204"/>
        <end position="1222"/>
    </location>
</feature>
<keyword evidence="8 11" id="KW-0472">Membrane</keyword>
<keyword evidence="3" id="KW-0813">Transport</keyword>
<comment type="similarity">
    <text evidence="2">Belongs to the patched family.</text>
</comment>
<evidence type="ECO:0000256" key="10">
    <source>
        <dbReference type="ARBA" id="ARBA00023180"/>
    </source>
</evidence>
<feature type="transmembrane region" description="Helical" evidence="11">
    <location>
        <begin position="366"/>
        <end position="395"/>
    </location>
</feature>
<evidence type="ECO:0000256" key="4">
    <source>
        <dbReference type="ARBA" id="ARBA00022692"/>
    </source>
</evidence>
<feature type="transmembrane region" description="Helical" evidence="11">
    <location>
        <begin position="1256"/>
        <end position="1278"/>
    </location>
</feature>
<dbReference type="InterPro" id="IPR053958">
    <property type="entry name" value="HMGCR/SNAP/NPC1-like_SSD"/>
</dbReference>
<dbReference type="SUPFAM" id="SSF82866">
    <property type="entry name" value="Multidrug efflux transporter AcrB transmembrane domain"/>
    <property type="match status" value="2"/>
</dbReference>
<dbReference type="InterPro" id="IPR053956">
    <property type="entry name" value="NPC1_MLD"/>
</dbReference>
<protein>
    <recommendedName>
        <fullName evidence="12">SSD domain-containing protein</fullName>
    </recommendedName>
</protein>
<keyword evidence="9" id="KW-1015">Disulfide bond</keyword>
<feature type="transmembrane region" description="Helical" evidence="11">
    <location>
        <begin position="857"/>
        <end position="882"/>
    </location>
</feature>
<comment type="caution">
    <text evidence="13">The sequence shown here is derived from an EMBL/GenBank/DDBJ whole genome shotgun (WGS) entry which is preliminary data.</text>
</comment>
<sequence length="1401" mass="153424">MATPRLQESLRYGSDVAGKEGHCAMRGSCGAGTWGGKPLPCPTDEAASADDVDRDLLVSLCGADYTEGPTCCTTDQLQTLKENLVLAENMIASCPACRNNFRNFWCTFTCSPDQATFLNVTSTQKSLTDKTVAKSVDFFVSEHFGEGFYSSCAKIQVGATNGYAMDLIGGGAKNYSTFFKFMGDVKDPGTPGSPFQINFPVVPPPQMTAFDAIPRNCADNDLASRCTCIDCPDICQQLPDIPAPGSEPSCHVGAISCLSFILILAYGLALASFILGYVLQITIRKRRENYERVALSPDGASDSTPLSPRSHSRGLIGASSLAHSDGGESIHHSDSRHLGRGVSLLDPIETAQPRQYRLNTVLRRTFYRLGLITATYPWLTLAAVFTVFGLLNLGWQQFELEKDPVRLWVAPDSESIIQKEYFDEHFGPFYRPEQIYVTVHESSDTASLTQKPPVLSWDSLKYWAGIEVEIRELRSSPNGYTLDDVCFKPTGPDGFCVVQSVMGWFGNDLDSYDRESWSNHLLGCAESPVNCLPDFLQPLTPPYVLGGIPVDEDGSKRYLDAQSLVVTYVASNSLDEAEQEKAMEWERALRSYLQDLGERAPVEAGLDIAWSTGVSLEEEINKSANADIRIVVLSYLAMFFYVSLTLGNGSVEREGEGVFASLIRWGRNFPKFFRPASSGSSVLSIDSRNTPTIFPRLPRKLFVGSKVVLGLFGIALVILSVSSSVGFFSILGVKSTLIIAEVIPFLVLAVGVDNVFILVNELDRQNLLHGPNASGFSGFGATTPLSPPQSRSRLQFEHTQSNDESVDAASVPLYLTVEERVARALAKMGPSILLSTITEVVAFALGAIVPMPAVRNFALYAAGSVLLNAILQVTVFISAMALDQRRIEANRVDCFPCIRISSRIALLDPVPSGSGLGFLAKFIRRHYAPFLLRPMVKGAVLLSFAGVLVCSIISIQHIELGLDQRLALPSDSYLISWFDHVDAFLDIGPPVYFVVRDTDFTSRSTQQALCGRFTTCQDLSVANLLEGERNRRKSSFISDPTSSWIDDFFHWLNPVSDRCCRVRKTDSSQFCSDRESPRRCQPCYQDHDPEWNITMRGLPQGEEFVHYLHQWLVSIPSSDCSLAGLAAFGTALSFDDSGDKVVASHFRTSHTPLKSQSDYINSFHAAHRIADEISEQTGLDVFPYSLHYVFFDQYAHIIAITEQILGLGLAAVLIVTALLLGSWRTGTIVTGVVALTVVTVMGVMGVWGINLNAISLVNLVISLGIAVEFCAHVARAFMSSGSGLPVDHPAGQKERDERMWTALVDVGPSVLSGITFTKLIGMSVLALTRSKLLEIYYFRMWITLIISGALHGLVLLPVVLSLAGGPGFPLQEADEEWMSHAIRNDYEYTPFLADDDSGISD</sequence>
<feature type="transmembrane region" description="Helical" evidence="11">
    <location>
        <begin position="832"/>
        <end position="851"/>
    </location>
</feature>
<evidence type="ECO:0000256" key="11">
    <source>
        <dbReference type="SAM" id="Phobius"/>
    </source>
</evidence>
<dbReference type="Gene3D" id="1.20.1640.10">
    <property type="entry name" value="Multidrug efflux transporter AcrB transmembrane domain"/>
    <property type="match status" value="2"/>
</dbReference>
<dbReference type="Pfam" id="PF22314">
    <property type="entry name" value="NPC1_MLD"/>
    <property type="match status" value="1"/>
</dbReference>
<dbReference type="FunFam" id="1.20.1640.10:FF:000029">
    <property type="entry name" value="Putative Patched sphingolipid transporter"/>
    <property type="match status" value="1"/>
</dbReference>
<evidence type="ECO:0000256" key="5">
    <source>
        <dbReference type="ARBA" id="ARBA00022729"/>
    </source>
</evidence>
<dbReference type="Pfam" id="PF12349">
    <property type="entry name" value="Sterol-sensing"/>
    <property type="match status" value="2"/>
</dbReference>
<feature type="transmembrane region" description="Helical" evidence="11">
    <location>
        <begin position="707"/>
        <end position="731"/>
    </location>
</feature>
<dbReference type="PANTHER" id="PTHR45727">
    <property type="entry name" value="NPC INTRACELLULAR CHOLESTEROL TRANSPORTER 1"/>
    <property type="match status" value="1"/>
</dbReference>
<dbReference type="EMBL" id="MLYV02000126">
    <property type="protein sequence ID" value="PSS35438.1"/>
    <property type="molecule type" value="Genomic_DNA"/>
</dbReference>
<evidence type="ECO:0000259" key="12">
    <source>
        <dbReference type="PROSITE" id="PS50156"/>
    </source>
</evidence>
<keyword evidence="6 11" id="KW-1133">Transmembrane helix</keyword>
<name>A0A2R6RZI3_9APHY</name>
<keyword evidence="7" id="KW-0445">Lipid transport</keyword>
<keyword evidence="4 11" id="KW-0812">Transmembrane</keyword>
<evidence type="ECO:0000256" key="6">
    <source>
        <dbReference type="ARBA" id="ARBA00022989"/>
    </source>
</evidence>
<evidence type="ECO:0000256" key="7">
    <source>
        <dbReference type="ARBA" id="ARBA00023055"/>
    </source>
</evidence>
<evidence type="ECO:0000313" key="14">
    <source>
        <dbReference type="Proteomes" id="UP000186601"/>
    </source>
</evidence>
<feature type="transmembrane region" description="Helical" evidence="11">
    <location>
        <begin position="628"/>
        <end position="646"/>
    </location>
</feature>
<gene>
    <name evidence="13" type="ORF">PHLCEN_2v1593</name>
</gene>
<feature type="transmembrane region" description="Helical" evidence="11">
    <location>
        <begin position="935"/>
        <end position="955"/>
    </location>
</feature>
<organism evidence="13 14">
    <name type="scientific">Hermanssonia centrifuga</name>
    <dbReference type="NCBI Taxonomy" id="98765"/>
    <lineage>
        <taxon>Eukaryota</taxon>
        <taxon>Fungi</taxon>
        <taxon>Dikarya</taxon>
        <taxon>Basidiomycota</taxon>
        <taxon>Agaricomycotina</taxon>
        <taxon>Agaricomycetes</taxon>
        <taxon>Polyporales</taxon>
        <taxon>Meruliaceae</taxon>
        <taxon>Hermanssonia</taxon>
    </lineage>
</organism>
<evidence type="ECO:0000256" key="8">
    <source>
        <dbReference type="ARBA" id="ARBA00023136"/>
    </source>
</evidence>
<feature type="transmembrane region" description="Helical" evidence="11">
    <location>
        <begin position="1309"/>
        <end position="1328"/>
    </location>
</feature>
<feature type="transmembrane region" description="Helical" evidence="11">
    <location>
        <begin position="1340"/>
        <end position="1360"/>
    </location>
</feature>
<dbReference type="GO" id="GO:0032934">
    <property type="term" value="F:sterol binding"/>
    <property type="evidence" value="ECO:0007669"/>
    <property type="project" value="TreeGrafter"/>
</dbReference>
<dbReference type="PANTHER" id="PTHR45727:SF2">
    <property type="entry name" value="NPC INTRACELLULAR CHOLESTEROL TRANSPORTER 1"/>
    <property type="match status" value="1"/>
</dbReference>
<evidence type="ECO:0000256" key="3">
    <source>
        <dbReference type="ARBA" id="ARBA00022448"/>
    </source>
</evidence>
<feature type="transmembrane region" description="Helical" evidence="11">
    <location>
        <begin position="1228"/>
        <end position="1249"/>
    </location>
</feature>
<dbReference type="Proteomes" id="UP000186601">
    <property type="component" value="Unassembled WGS sequence"/>
</dbReference>
<feature type="transmembrane region" description="Helical" evidence="11">
    <location>
        <begin position="258"/>
        <end position="279"/>
    </location>
</feature>
<dbReference type="InterPro" id="IPR032190">
    <property type="entry name" value="NPC1_N"/>
</dbReference>
<keyword evidence="14" id="KW-1185">Reference proteome</keyword>
<dbReference type="OrthoDB" id="6510177at2759"/>
<dbReference type="GO" id="GO:0016020">
    <property type="term" value="C:membrane"/>
    <property type="evidence" value="ECO:0007669"/>
    <property type="project" value="UniProtKB-SubCell"/>
</dbReference>
<proteinExistence type="inferred from homology"/>
<comment type="subcellular location">
    <subcellularLocation>
        <location evidence="1">Membrane</location>
        <topology evidence="1">Multi-pass membrane protein</topology>
    </subcellularLocation>
</comment>
<feature type="transmembrane region" description="Helical" evidence="11">
    <location>
        <begin position="737"/>
        <end position="759"/>
    </location>
</feature>
<dbReference type="GO" id="GO:0015918">
    <property type="term" value="P:sterol transport"/>
    <property type="evidence" value="ECO:0007669"/>
    <property type="project" value="TreeGrafter"/>
</dbReference>
<dbReference type="Pfam" id="PF16414">
    <property type="entry name" value="NPC1_N"/>
    <property type="match status" value="1"/>
</dbReference>
<evidence type="ECO:0000313" key="13">
    <source>
        <dbReference type="EMBL" id="PSS35438.1"/>
    </source>
</evidence>
<feature type="domain" description="SSD" evidence="12">
    <location>
        <begin position="627"/>
        <end position="882"/>
    </location>
</feature>
<keyword evidence="10" id="KW-0325">Glycoprotein</keyword>
<dbReference type="PROSITE" id="PS50156">
    <property type="entry name" value="SSD"/>
    <property type="match status" value="1"/>
</dbReference>
<evidence type="ECO:0000256" key="1">
    <source>
        <dbReference type="ARBA" id="ARBA00004141"/>
    </source>
</evidence>
<evidence type="ECO:0000256" key="9">
    <source>
        <dbReference type="ARBA" id="ARBA00023157"/>
    </source>
</evidence>
<dbReference type="InterPro" id="IPR000731">
    <property type="entry name" value="SSD"/>
</dbReference>
<dbReference type="STRING" id="98765.A0A2R6RZI3"/>
<evidence type="ECO:0000256" key="2">
    <source>
        <dbReference type="ARBA" id="ARBA00005585"/>
    </source>
</evidence>
<accession>A0A2R6RZI3</accession>
<keyword evidence="5" id="KW-0732">Signal</keyword>
<reference evidence="13 14" key="1">
    <citation type="submission" date="2018-02" db="EMBL/GenBank/DDBJ databases">
        <title>Genome sequence of the basidiomycete white-rot fungus Phlebia centrifuga.</title>
        <authorList>
            <person name="Granchi Z."/>
            <person name="Peng M."/>
            <person name="de Vries R.P."/>
            <person name="Hilden K."/>
            <person name="Makela M.R."/>
            <person name="Grigoriev I."/>
            <person name="Riley R."/>
        </authorList>
    </citation>
    <scope>NUCLEOTIDE SEQUENCE [LARGE SCALE GENOMIC DNA]</scope>
    <source>
        <strain evidence="13 14">FBCC195</strain>
    </source>
</reference>